<dbReference type="PANTHER" id="PTHR41521:SF4">
    <property type="entry name" value="BLR0684 PROTEIN"/>
    <property type="match status" value="1"/>
</dbReference>
<evidence type="ECO:0000313" key="2">
    <source>
        <dbReference type="EMBL" id="NMF87545.1"/>
    </source>
</evidence>
<sequence length="98" mass="10884">MKQKAPAYVIGHITIKDPAKWDQYRSRVPGTLDGWGGELVLRGKRVTVLGGEHAHTDTVVLRFPDIDSLNGWFNSPVYQALIPLREQAADVVLIAYEG</sequence>
<dbReference type="InterPro" id="IPR011008">
    <property type="entry name" value="Dimeric_a/b-barrel"/>
</dbReference>
<organism evidence="2 3">
    <name type="scientific">Aromatoleum petrolei</name>
    <dbReference type="NCBI Taxonomy" id="76116"/>
    <lineage>
        <taxon>Bacteria</taxon>
        <taxon>Pseudomonadati</taxon>
        <taxon>Pseudomonadota</taxon>
        <taxon>Betaproteobacteria</taxon>
        <taxon>Rhodocyclales</taxon>
        <taxon>Rhodocyclaceae</taxon>
        <taxon>Aromatoleum</taxon>
    </lineage>
</organism>
<gene>
    <name evidence="2" type="ORF">GPA26_03525</name>
</gene>
<dbReference type="Proteomes" id="UP000652074">
    <property type="component" value="Unassembled WGS sequence"/>
</dbReference>
<comment type="caution">
    <text evidence="2">The sequence shown here is derived from an EMBL/GenBank/DDBJ whole genome shotgun (WGS) entry which is preliminary data.</text>
</comment>
<accession>A0ABX1MHX9</accession>
<dbReference type="EMBL" id="WTVR01000005">
    <property type="protein sequence ID" value="NMF87545.1"/>
    <property type="molecule type" value="Genomic_DNA"/>
</dbReference>
<evidence type="ECO:0000313" key="3">
    <source>
        <dbReference type="Proteomes" id="UP000652074"/>
    </source>
</evidence>
<evidence type="ECO:0000259" key="1">
    <source>
        <dbReference type="Pfam" id="PF07045"/>
    </source>
</evidence>
<dbReference type="Pfam" id="PF07045">
    <property type="entry name" value="DUF1330"/>
    <property type="match status" value="1"/>
</dbReference>
<dbReference type="SUPFAM" id="SSF54909">
    <property type="entry name" value="Dimeric alpha+beta barrel"/>
    <property type="match status" value="1"/>
</dbReference>
<dbReference type="RefSeq" id="WP_169204989.1">
    <property type="nucleotide sequence ID" value="NZ_CP059560.1"/>
</dbReference>
<protein>
    <submittedName>
        <fullName evidence="2">DUF1330 domain-containing protein</fullName>
    </submittedName>
</protein>
<dbReference type="InterPro" id="IPR010753">
    <property type="entry name" value="DUF1330"/>
</dbReference>
<dbReference type="Gene3D" id="3.30.70.100">
    <property type="match status" value="1"/>
</dbReference>
<proteinExistence type="predicted"/>
<feature type="domain" description="DUF1330" evidence="1">
    <location>
        <begin position="6"/>
        <end position="98"/>
    </location>
</feature>
<name>A0ABX1MHX9_9RHOO</name>
<dbReference type="PANTHER" id="PTHR41521">
    <property type="match status" value="1"/>
</dbReference>
<keyword evidence="3" id="KW-1185">Reference proteome</keyword>
<reference evidence="2 3" key="1">
    <citation type="submission" date="2019-12" db="EMBL/GenBank/DDBJ databases">
        <title>Comparative genomics gives insights into the taxonomy of the Azoarcus-Aromatoleum group and reveals separate origins of nif in the plant-associated Azoarcus and non-plant-associated Aromatoleum sub-groups.</title>
        <authorList>
            <person name="Lafos M."/>
            <person name="Maluk M."/>
            <person name="Batista M."/>
            <person name="Junghare M."/>
            <person name="Carmona M."/>
            <person name="Faoro H."/>
            <person name="Cruz L.M."/>
            <person name="Battistoni F."/>
            <person name="De Souza E."/>
            <person name="Pedrosa F."/>
            <person name="Chen W.-M."/>
            <person name="Poole P.S."/>
            <person name="Dixon R.A."/>
            <person name="James E.K."/>
        </authorList>
    </citation>
    <scope>NUCLEOTIDE SEQUENCE [LARGE SCALE GENOMIC DNA]</scope>
    <source>
        <strain evidence="2 3">ToN1</strain>
    </source>
</reference>